<evidence type="ECO:0000256" key="1">
    <source>
        <dbReference type="ARBA" id="ARBA00004167"/>
    </source>
</evidence>
<evidence type="ECO:0000256" key="5">
    <source>
        <dbReference type="SAM" id="MobiDB-lite"/>
    </source>
</evidence>
<name>A0A2R6NRB4_9APHY</name>
<evidence type="ECO:0000256" key="2">
    <source>
        <dbReference type="ARBA" id="ARBA00022692"/>
    </source>
</evidence>
<organism evidence="7 8">
    <name type="scientific">Hermanssonia centrifuga</name>
    <dbReference type="NCBI Taxonomy" id="98765"/>
    <lineage>
        <taxon>Eukaryota</taxon>
        <taxon>Fungi</taxon>
        <taxon>Dikarya</taxon>
        <taxon>Basidiomycota</taxon>
        <taxon>Agaricomycotina</taxon>
        <taxon>Agaricomycetes</taxon>
        <taxon>Polyporales</taxon>
        <taxon>Meruliaceae</taxon>
        <taxon>Hermanssonia</taxon>
    </lineage>
</organism>
<reference evidence="7 8" key="1">
    <citation type="submission" date="2018-02" db="EMBL/GenBank/DDBJ databases">
        <title>Genome sequence of the basidiomycete white-rot fungus Phlebia centrifuga.</title>
        <authorList>
            <person name="Granchi Z."/>
            <person name="Peng M."/>
            <person name="de Vries R.P."/>
            <person name="Hilden K."/>
            <person name="Makela M.R."/>
            <person name="Grigoriev I."/>
            <person name="Riley R."/>
        </authorList>
    </citation>
    <scope>NUCLEOTIDE SEQUENCE [LARGE SCALE GENOMIC DNA]</scope>
    <source>
        <strain evidence="7 8">FBCC195</strain>
    </source>
</reference>
<keyword evidence="8" id="KW-1185">Reference proteome</keyword>
<evidence type="ECO:0000313" key="8">
    <source>
        <dbReference type="Proteomes" id="UP000186601"/>
    </source>
</evidence>
<proteinExistence type="predicted"/>
<evidence type="ECO:0000256" key="6">
    <source>
        <dbReference type="SAM" id="Phobius"/>
    </source>
</evidence>
<evidence type="ECO:0000256" key="3">
    <source>
        <dbReference type="ARBA" id="ARBA00022989"/>
    </source>
</evidence>
<dbReference type="EMBL" id="MLYV02000917">
    <property type="protein sequence ID" value="PSR75217.1"/>
    <property type="molecule type" value="Genomic_DNA"/>
</dbReference>
<comment type="caution">
    <text evidence="7">The sequence shown here is derived from an EMBL/GenBank/DDBJ whole genome shotgun (WGS) entry which is preliminary data.</text>
</comment>
<keyword evidence="3 6" id="KW-1133">Transmembrane helix</keyword>
<dbReference type="OrthoDB" id="2750658at2759"/>
<feature type="compositionally biased region" description="Low complexity" evidence="5">
    <location>
        <begin position="147"/>
        <end position="158"/>
    </location>
</feature>
<feature type="transmembrane region" description="Helical" evidence="6">
    <location>
        <begin position="186"/>
        <end position="211"/>
    </location>
</feature>
<dbReference type="AlphaFoldDB" id="A0A2R6NRB4"/>
<feature type="region of interest" description="Disordered" evidence="5">
    <location>
        <begin position="307"/>
        <end position="338"/>
    </location>
</feature>
<keyword evidence="4 6" id="KW-0472">Membrane</keyword>
<feature type="region of interest" description="Disordered" evidence="5">
    <location>
        <begin position="135"/>
        <end position="178"/>
    </location>
</feature>
<dbReference type="Proteomes" id="UP000186601">
    <property type="component" value="Unassembled WGS sequence"/>
</dbReference>
<accession>A0A2R6NRB4</accession>
<feature type="compositionally biased region" description="Polar residues" evidence="5">
    <location>
        <begin position="309"/>
        <end position="325"/>
    </location>
</feature>
<protein>
    <submittedName>
        <fullName evidence="7">Uncharacterized protein</fullName>
    </submittedName>
</protein>
<dbReference type="GO" id="GO:0071944">
    <property type="term" value="C:cell periphery"/>
    <property type="evidence" value="ECO:0007669"/>
    <property type="project" value="UniProtKB-ARBA"/>
</dbReference>
<comment type="subcellular location">
    <subcellularLocation>
        <location evidence="1">Membrane</location>
        <topology evidence="1">Single-pass membrane protein</topology>
    </subcellularLocation>
</comment>
<evidence type="ECO:0000313" key="7">
    <source>
        <dbReference type="EMBL" id="PSR75217.1"/>
    </source>
</evidence>
<dbReference type="InterPro" id="IPR051694">
    <property type="entry name" value="Immunoregulatory_rcpt-like"/>
</dbReference>
<feature type="compositionally biased region" description="Polar residues" evidence="5">
    <location>
        <begin position="351"/>
        <end position="360"/>
    </location>
</feature>
<dbReference type="STRING" id="98765.A0A2R6NRB4"/>
<feature type="region of interest" description="Disordered" evidence="5">
    <location>
        <begin position="351"/>
        <end position="401"/>
    </location>
</feature>
<keyword evidence="2 6" id="KW-0812">Transmembrane</keyword>
<dbReference type="GO" id="GO:0016020">
    <property type="term" value="C:membrane"/>
    <property type="evidence" value="ECO:0007669"/>
    <property type="project" value="UniProtKB-SubCell"/>
</dbReference>
<evidence type="ECO:0000256" key="4">
    <source>
        <dbReference type="ARBA" id="ARBA00023136"/>
    </source>
</evidence>
<sequence>MSDDTIIIYDDDDGQIQYTSGPWYPLKLTDTSNSSWQHGTLSGIDEVGSFAFNFSGSHVSVYGTLRGQNYTFPTPTESTYSIDGVVMKNWTAPQLTTDSNGILFFDSGEISIQNHTLSVSIINATNDFPYYLDYLTVEPPPPPPPQTTSTSSQTASTSHTIARPSSLTSSSSAPDQGSGVASHIEVGAVVGGVVGGVVVLIAVLFGLFVFWRKRKKSEYRRGVSSNGVDVVEGRIMQGNGGTLGNSALGVTPYMLPRDYGTASAPMVPQQTAAPLAPGSISGTPTGVQTGTSEKVILPQMLNPFADPIFQSNEDSSGVDQNTISPSLEPPEYTGNGDISVHSAERVRSLNPNGAQSQLQPTLPIRPSSPNADFWMGFPRQMGGPSTLSSGGSEVLPAYSAR</sequence>
<dbReference type="PANTHER" id="PTHR15549">
    <property type="entry name" value="PAIRED IMMUNOGLOBULIN-LIKE TYPE 2 RECEPTOR"/>
    <property type="match status" value="1"/>
</dbReference>
<gene>
    <name evidence="7" type="ORF">PHLCEN_2v9258</name>
</gene>